<accession>A0A0U3TMR7</accession>
<dbReference type="EMBL" id="KU160666">
    <property type="protein sequence ID" value="ALY10361.1"/>
    <property type="molecule type" value="Genomic_DNA"/>
</dbReference>
<dbReference type="Proteomes" id="UP000221288">
    <property type="component" value="Segment"/>
</dbReference>
<evidence type="ECO:0000313" key="1">
    <source>
        <dbReference type="EMBL" id="ALY10361.1"/>
    </source>
</evidence>
<gene>
    <name evidence="1" type="primary">21</name>
    <name evidence="1" type="ORF">SORJUANA_21</name>
</gene>
<sequence>MLSKDILRVLDALHQNDPGEPDWAAIQDIVFSSAHPKTLAMELLRIQYLYAEDPSAFDDFLVSIKE</sequence>
<organism evidence="1 2">
    <name type="scientific">Arthrobacter phage SorJuana</name>
    <dbReference type="NCBI Taxonomy" id="1772316"/>
    <lineage>
        <taxon>Viruses</taxon>
        <taxon>Duplodnaviria</taxon>
        <taxon>Heunggongvirae</taxon>
        <taxon>Uroviricota</taxon>
        <taxon>Caudoviricetes</taxon>
        <taxon>Amigovirus</taxon>
        <taxon>Amigovirus amigo</taxon>
    </lineage>
</organism>
<name>A0A0U3TMR7_9CAUD</name>
<reference evidence="1 2" key="1">
    <citation type="submission" date="2015-11" db="EMBL/GenBank/DDBJ databases">
        <authorList>
            <person name="Sperratore M."/>
            <person name="Cross T."/>
            <person name="Dunbar D."/>
            <person name="Schaff J.E."/>
            <person name="Dashiell C.L."/>
            <person name="Macialek J.A."/>
            <person name="Bradley K.W."/>
            <person name="Asai D.J."/>
            <person name="Bowman C.A."/>
            <person name="Russell D.A."/>
            <person name="Pope W.H."/>
            <person name="Jacobs-Sera D."/>
            <person name="Hendrix R.W."/>
            <person name="Hatfull G.F."/>
        </authorList>
    </citation>
    <scope>NUCLEOTIDE SEQUENCE [LARGE SCALE GENOMIC DNA]</scope>
</reference>
<protein>
    <submittedName>
        <fullName evidence="1">Uncharacterized protein</fullName>
    </submittedName>
</protein>
<proteinExistence type="predicted"/>
<evidence type="ECO:0000313" key="2">
    <source>
        <dbReference type="Proteomes" id="UP000221288"/>
    </source>
</evidence>